<keyword evidence="8" id="KW-1185">Reference proteome</keyword>
<name>A0ABP8JSF9_9MICO</name>
<feature type="transmembrane region" description="Helical" evidence="6">
    <location>
        <begin position="510"/>
        <end position="538"/>
    </location>
</feature>
<dbReference type="PANTHER" id="PTHR43179">
    <property type="entry name" value="RHAMNOSYLTRANSFERASE WBBL"/>
    <property type="match status" value="1"/>
</dbReference>
<evidence type="ECO:0000313" key="7">
    <source>
        <dbReference type="EMBL" id="GAA4395016.1"/>
    </source>
</evidence>
<comment type="similarity">
    <text evidence="2">Belongs to the glycosyltransferase 2 family.</text>
</comment>
<dbReference type="Gene3D" id="3.90.550.10">
    <property type="entry name" value="Spore Coat Polysaccharide Biosynthesis Protein SpsA, Chain A"/>
    <property type="match status" value="1"/>
</dbReference>
<evidence type="ECO:0000313" key="8">
    <source>
        <dbReference type="Proteomes" id="UP001500642"/>
    </source>
</evidence>
<keyword evidence="3" id="KW-0328">Glycosyltransferase</keyword>
<dbReference type="InterPro" id="IPR029044">
    <property type="entry name" value="Nucleotide-diphossugar_trans"/>
</dbReference>
<feature type="transmembrane region" description="Helical" evidence="6">
    <location>
        <begin position="959"/>
        <end position="978"/>
    </location>
</feature>
<evidence type="ECO:0000256" key="5">
    <source>
        <dbReference type="SAM" id="MobiDB-lite"/>
    </source>
</evidence>
<keyword evidence="6" id="KW-1133">Transmembrane helix</keyword>
<evidence type="ECO:0000256" key="2">
    <source>
        <dbReference type="ARBA" id="ARBA00006739"/>
    </source>
</evidence>
<dbReference type="RefSeq" id="WP_345032550.1">
    <property type="nucleotide sequence ID" value="NZ_BAABGL010000035.1"/>
</dbReference>
<proteinExistence type="inferred from homology"/>
<evidence type="ECO:0000256" key="4">
    <source>
        <dbReference type="ARBA" id="ARBA00022679"/>
    </source>
</evidence>
<sequence length="1006" mass="103992">MSFAVTVVVDLDDGPIAPDRLAALRRDHADVTGFLALSSGPARAGVHTHAEAASAPVLERSQYVWFLTPGAEPDPDALSLLIEALNTAETLGAVGPVVTTAGPTAPLLVSAGVTTTPDGLRVNPVTPGETDAGQYDRRQDVLAVDVPGMLVPAALVRAIGVPSPALDPAYRGIEYCRRIRAAGYRIELAPGAVVAVPEAGPYRSSARPLPSPRALREEHRYRLALTPRSRTTWTMVRLGAAALLAALGCLLANDPRRAAWNLRALLALPADARATARVRRTRSGRDPASVLFASRHALEIARRELRDDGEPAAENERDAGPLDTAGEVARYSTIEVAGRRSLLLHPLTAVLVATGIASGLMLHSLAGPGALTGGALPRLDVPAGAVLDRILTPVDRQGLGSALPADPLLTVLLIAALPFLGDLDLLVRVLWFAALPGAALIMYLCAARLAPPAGIRGLLALVWACSPALLLALLEGRLGTVVAWLLAPVACWALERAVRLRRATAAAGAGLALAVVLAGAPFLVLPVTAALLVLLVVLRRPGLVWTLLPTLGLFAPWLVSAVRHLDVFLTNPGAPFDFATPASYELGLGYAARPGSALLDQWLPDGATPWILLALMLPLLLAGALALTRVKNSLGLLLASTVLYCAGLAGGIVQSALEAGLTADRLIASYPGDSLLLMGLGAVGLIACALWPADFDRASRLRSVSLRILVPGAALLVLGVFTAQSLLGGLALTRTPDSPLPAFATERATGPLGQRTLVLDTRDGQLYGELAGPGTGTVLTTATLHQAQRIGGGPFDRRPEPLDAADTALATAIGGLTAGDGSDVRPALQELAVGFVVVRDTAEDSLSRDVSVSTGLTRLGDSAQGRLWQVETDGAPISAVSLVHPDGIVEPVEVHDGAFTIPAGEDGRTLVVSERAGLTSVRLGGAPLPAAEAGWRTAHAVPAAGGSGTLEDRRAGHTVLAVTGLVVLGLAVITALPFGRSDAPLRTGGSRAVPVRRTAPPRRAEA</sequence>
<feature type="transmembrane region" description="Helical" evidence="6">
    <location>
        <begin position="457"/>
        <end position="474"/>
    </location>
</feature>
<reference evidence="8" key="1">
    <citation type="journal article" date="2019" name="Int. J. Syst. Evol. Microbiol.">
        <title>The Global Catalogue of Microorganisms (GCM) 10K type strain sequencing project: providing services to taxonomists for standard genome sequencing and annotation.</title>
        <authorList>
            <consortium name="The Broad Institute Genomics Platform"/>
            <consortium name="The Broad Institute Genome Sequencing Center for Infectious Disease"/>
            <person name="Wu L."/>
            <person name="Ma J."/>
        </authorList>
    </citation>
    <scope>NUCLEOTIDE SEQUENCE [LARGE SCALE GENOMIC DNA]</scope>
    <source>
        <strain evidence="8">JCM 17808</strain>
    </source>
</reference>
<dbReference type="EMBL" id="BAABGL010000035">
    <property type="protein sequence ID" value="GAA4395016.1"/>
    <property type="molecule type" value="Genomic_DNA"/>
</dbReference>
<keyword evidence="6" id="KW-0472">Membrane</keyword>
<organism evidence="7 8">
    <name type="scientific">Brevibacterium pityocampae</name>
    <dbReference type="NCBI Taxonomy" id="506594"/>
    <lineage>
        <taxon>Bacteria</taxon>
        <taxon>Bacillati</taxon>
        <taxon>Actinomycetota</taxon>
        <taxon>Actinomycetes</taxon>
        <taxon>Micrococcales</taxon>
        <taxon>Brevibacteriaceae</taxon>
        <taxon>Brevibacterium</taxon>
    </lineage>
</organism>
<evidence type="ECO:0000256" key="6">
    <source>
        <dbReference type="SAM" id="Phobius"/>
    </source>
</evidence>
<dbReference type="Proteomes" id="UP001500642">
    <property type="component" value="Unassembled WGS sequence"/>
</dbReference>
<feature type="region of interest" description="Disordered" evidence="5">
    <location>
        <begin position="984"/>
        <end position="1006"/>
    </location>
</feature>
<evidence type="ECO:0008006" key="9">
    <source>
        <dbReference type="Google" id="ProtNLM"/>
    </source>
</evidence>
<protein>
    <recommendedName>
        <fullName evidence="9">Glycosyltransferase, GT2 family</fullName>
    </recommendedName>
</protein>
<accession>A0ABP8JSF9</accession>
<dbReference type="PANTHER" id="PTHR43179:SF12">
    <property type="entry name" value="GALACTOFURANOSYLTRANSFERASE GLFT2"/>
    <property type="match status" value="1"/>
</dbReference>
<dbReference type="SUPFAM" id="SSF53448">
    <property type="entry name" value="Nucleotide-diphospho-sugar transferases"/>
    <property type="match status" value="1"/>
</dbReference>
<evidence type="ECO:0000256" key="3">
    <source>
        <dbReference type="ARBA" id="ARBA00022676"/>
    </source>
</evidence>
<feature type="transmembrane region" description="Helical" evidence="6">
    <location>
        <begin position="704"/>
        <end position="727"/>
    </location>
</feature>
<keyword evidence="4" id="KW-0808">Transferase</keyword>
<feature type="transmembrane region" description="Helical" evidence="6">
    <location>
        <begin position="634"/>
        <end position="654"/>
    </location>
</feature>
<feature type="transmembrane region" description="Helical" evidence="6">
    <location>
        <begin position="233"/>
        <end position="253"/>
    </location>
</feature>
<gene>
    <name evidence="7" type="ORF">GCM10023167_25000</name>
</gene>
<feature type="transmembrane region" description="Helical" evidence="6">
    <location>
        <begin position="425"/>
        <end position="445"/>
    </location>
</feature>
<comment type="pathway">
    <text evidence="1">Cell wall biogenesis; cell wall polysaccharide biosynthesis.</text>
</comment>
<feature type="transmembrane region" description="Helical" evidence="6">
    <location>
        <begin position="342"/>
        <end position="362"/>
    </location>
</feature>
<feature type="transmembrane region" description="Helical" evidence="6">
    <location>
        <begin position="674"/>
        <end position="692"/>
    </location>
</feature>
<evidence type="ECO:0000256" key="1">
    <source>
        <dbReference type="ARBA" id="ARBA00004776"/>
    </source>
</evidence>
<keyword evidence="6" id="KW-0812">Transmembrane</keyword>
<feature type="transmembrane region" description="Helical" evidence="6">
    <location>
        <begin position="607"/>
        <end position="627"/>
    </location>
</feature>
<comment type="caution">
    <text evidence="7">The sequence shown here is derived from an EMBL/GenBank/DDBJ whole genome shotgun (WGS) entry which is preliminary data.</text>
</comment>
<feature type="transmembrane region" description="Helical" evidence="6">
    <location>
        <begin position="480"/>
        <end position="498"/>
    </location>
</feature>